<dbReference type="HAMAP" id="MF_00267">
    <property type="entry name" value="MinC"/>
    <property type="match status" value="1"/>
</dbReference>
<dbReference type="InterPro" id="IPR036145">
    <property type="entry name" value="MinC_C_sf"/>
</dbReference>
<comment type="similarity">
    <text evidence="1 6">Belongs to the MinC family.</text>
</comment>
<dbReference type="Gene3D" id="2.160.20.70">
    <property type="match status" value="1"/>
</dbReference>
<evidence type="ECO:0000256" key="1">
    <source>
        <dbReference type="ARBA" id="ARBA00006291"/>
    </source>
</evidence>
<dbReference type="STRING" id="1122142.SAMN02910414_02151"/>
<keyword evidence="4 6" id="KW-0131">Cell cycle</keyword>
<dbReference type="InterPro" id="IPR005526">
    <property type="entry name" value="Septum_form_inhib_MinC_C"/>
</dbReference>
<dbReference type="InterPro" id="IPR055219">
    <property type="entry name" value="MinC_N_1"/>
</dbReference>
<dbReference type="GO" id="GO:0000917">
    <property type="term" value="P:division septum assembly"/>
    <property type="evidence" value="ECO:0007669"/>
    <property type="project" value="UniProtKB-KW"/>
</dbReference>
<evidence type="ECO:0000313" key="10">
    <source>
        <dbReference type="EMBL" id="SDY69247.1"/>
    </source>
</evidence>
<keyword evidence="11" id="KW-1185">Reference proteome</keyword>
<keyword evidence="3 6" id="KW-0717">Septation</keyword>
<gene>
    <name evidence="6" type="primary">minC</name>
    <name evidence="10" type="ORF">SAMN02910414_02151</name>
</gene>
<feature type="region of interest" description="Disordered" evidence="7">
    <location>
        <begin position="220"/>
        <end position="241"/>
    </location>
</feature>
<dbReference type="Proteomes" id="UP000183918">
    <property type="component" value="Unassembled WGS sequence"/>
</dbReference>
<dbReference type="Pfam" id="PF03775">
    <property type="entry name" value="MinC_C"/>
    <property type="match status" value="1"/>
</dbReference>
<evidence type="ECO:0000256" key="7">
    <source>
        <dbReference type="SAM" id="MobiDB-lite"/>
    </source>
</evidence>
<keyword evidence="2 6" id="KW-0132">Cell division</keyword>
<dbReference type="eggNOG" id="COG0850">
    <property type="taxonomic scope" value="Bacteria"/>
</dbReference>
<dbReference type="InterPro" id="IPR013033">
    <property type="entry name" value="MinC"/>
</dbReference>
<dbReference type="AlphaFoldDB" id="A0A1H3LXJ7"/>
<evidence type="ECO:0000259" key="9">
    <source>
        <dbReference type="Pfam" id="PF22642"/>
    </source>
</evidence>
<sequence length="269" mass="29772">MQTVKIKSNRYGINLVLDEHVAFEELLKDVQVKFEEAAKFFQNASMALEFEGRKLTQKEENQILEVIKKTSAINVVCVVDRDESKEALYRQHVEEAIGQASTQLNGKQSKRLATRLQADKGVISKVSQSESEGELNQIERAEGFYRGTLRSGQVLESQSGVVIIGDVNPGAKVISYGNIVILGALKGVAFAGAGGDDECVIVALNMQPLQVQISNILAKSPDEQKPRRRGRPRKKQKEIPYDPQIAFAKNGNIYIESISRDVIKSLLSD</sequence>
<name>A0A1H3LXJ7_9FIRM</name>
<comment type="function">
    <text evidence="6">Cell division inhibitor that blocks the formation of polar Z ring septums. Rapidly oscillates between the poles of the cell to destabilize FtsZ filaments that have formed before they mature into polar Z rings. Prevents FtsZ polymerization.</text>
</comment>
<reference evidence="10 11" key="1">
    <citation type="submission" date="2016-10" db="EMBL/GenBank/DDBJ databases">
        <authorList>
            <person name="de Groot N.N."/>
        </authorList>
    </citation>
    <scope>NUCLEOTIDE SEQUENCE [LARGE SCALE GENOMIC DNA]</scope>
    <source>
        <strain evidence="10 11">DSM 14045</strain>
    </source>
</reference>
<feature type="domain" description="Septum formation inhibitor MinC C-terminal" evidence="8">
    <location>
        <begin position="145"/>
        <end position="233"/>
    </location>
</feature>
<evidence type="ECO:0000256" key="2">
    <source>
        <dbReference type="ARBA" id="ARBA00022618"/>
    </source>
</evidence>
<proteinExistence type="inferred from homology"/>
<feature type="domain" description="Septum site-determining protein MinC N-terminal" evidence="9">
    <location>
        <begin position="4"/>
        <end position="76"/>
    </location>
</feature>
<evidence type="ECO:0000256" key="5">
    <source>
        <dbReference type="ARBA" id="ARBA00046874"/>
    </source>
</evidence>
<evidence type="ECO:0000256" key="4">
    <source>
        <dbReference type="ARBA" id="ARBA00023306"/>
    </source>
</evidence>
<dbReference type="GO" id="GO:0000902">
    <property type="term" value="P:cell morphogenesis"/>
    <property type="evidence" value="ECO:0007669"/>
    <property type="project" value="InterPro"/>
</dbReference>
<comment type="subunit">
    <text evidence="5 6">Interacts with MinD and FtsZ.</text>
</comment>
<evidence type="ECO:0000256" key="6">
    <source>
        <dbReference type="HAMAP-Rule" id="MF_00267"/>
    </source>
</evidence>
<dbReference type="InterPro" id="IPR016098">
    <property type="entry name" value="CAP/MinC_C"/>
</dbReference>
<dbReference type="GO" id="GO:1901891">
    <property type="term" value="P:regulation of cell septum assembly"/>
    <property type="evidence" value="ECO:0007669"/>
    <property type="project" value="InterPro"/>
</dbReference>
<accession>A0A1H3LXJ7</accession>
<protein>
    <recommendedName>
        <fullName evidence="6">Probable septum site-determining protein MinC</fullName>
    </recommendedName>
</protein>
<dbReference type="Gene3D" id="3.30.160.540">
    <property type="match status" value="1"/>
</dbReference>
<dbReference type="SUPFAM" id="SSF63848">
    <property type="entry name" value="Cell-division inhibitor MinC, C-terminal domain"/>
    <property type="match status" value="1"/>
</dbReference>
<dbReference type="PANTHER" id="PTHR34108">
    <property type="entry name" value="SEPTUM SITE-DETERMINING PROTEIN MINC"/>
    <property type="match status" value="1"/>
</dbReference>
<evidence type="ECO:0000256" key="3">
    <source>
        <dbReference type="ARBA" id="ARBA00023210"/>
    </source>
</evidence>
<organism evidence="10 11">
    <name type="scientific">Lachnobacterium bovis DSM 14045</name>
    <dbReference type="NCBI Taxonomy" id="1122142"/>
    <lineage>
        <taxon>Bacteria</taxon>
        <taxon>Bacillati</taxon>
        <taxon>Bacillota</taxon>
        <taxon>Clostridia</taxon>
        <taxon>Lachnospirales</taxon>
        <taxon>Lachnospiraceae</taxon>
        <taxon>Lachnobacterium</taxon>
    </lineage>
</organism>
<dbReference type="EMBL" id="FNPG01000029">
    <property type="protein sequence ID" value="SDY69247.1"/>
    <property type="molecule type" value="Genomic_DNA"/>
</dbReference>
<feature type="compositionally biased region" description="Basic residues" evidence="7">
    <location>
        <begin position="226"/>
        <end position="236"/>
    </location>
</feature>
<evidence type="ECO:0000259" key="8">
    <source>
        <dbReference type="Pfam" id="PF03775"/>
    </source>
</evidence>
<dbReference type="NCBIfam" id="TIGR01222">
    <property type="entry name" value="minC"/>
    <property type="match status" value="1"/>
</dbReference>
<dbReference type="RefSeq" id="WP_242871462.1">
    <property type="nucleotide sequence ID" value="NZ_FNPG01000029.1"/>
</dbReference>
<dbReference type="Pfam" id="PF22642">
    <property type="entry name" value="MinC_N_1"/>
    <property type="match status" value="1"/>
</dbReference>
<dbReference type="PANTHER" id="PTHR34108:SF1">
    <property type="entry name" value="SEPTUM SITE-DETERMINING PROTEIN MINC"/>
    <property type="match status" value="1"/>
</dbReference>
<evidence type="ECO:0000313" key="11">
    <source>
        <dbReference type="Proteomes" id="UP000183918"/>
    </source>
</evidence>